<dbReference type="PROSITE" id="PS51257">
    <property type="entry name" value="PROKAR_LIPOPROTEIN"/>
    <property type="match status" value="1"/>
</dbReference>
<dbReference type="NCBIfam" id="TIGR02122">
    <property type="entry name" value="TRAP_TAXI"/>
    <property type="match status" value="1"/>
</dbReference>
<protein>
    <submittedName>
        <fullName evidence="2">TAXI family TRAP transporter solute-binding subunit</fullName>
    </submittedName>
</protein>
<dbReference type="OrthoDB" id="9776669at2"/>
<evidence type="ECO:0000313" key="2">
    <source>
        <dbReference type="EMBL" id="TSB45282.1"/>
    </source>
</evidence>
<dbReference type="PANTHER" id="PTHR42941">
    <property type="entry name" value="SLL1037 PROTEIN"/>
    <property type="match status" value="1"/>
</dbReference>
<evidence type="ECO:0000256" key="1">
    <source>
        <dbReference type="SAM" id="Phobius"/>
    </source>
</evidence>
<dbReference type="Pfam" id="PF16868">
    <property type="entry name" value="NMT1_3"/>
    <property type="match status" value="1"/>
</dbReference>
<accession>A0A553ZV26</accession>
<name>A0A553ZV26_9BACI</name>
<dbReference type="PANTHER" id="PTHR42941:SF1">
    <property type="entry name" value="SLL1037 PROTEIN"/>
    <property type="match status" value="1"/>
</dbReference>
<dbReference type="InterPro" id="IPR011852">
    <property type="entry name" value="TRAP_TAXI"/>
</dbReference>
<reference evidence="2 3" key="1">
    <citation type="submission" date="2019-07" db="EMBL/GenBank/DDBJ databases">
        <authorList>
            <person name="Park Y.J."/>
            <person name="Jeong S.E."/>
            <person name="Jung H.S."/>
        </authorList>
    </citation>
    <scope>NUCLEOTIDE SEQUENCE [LARGE SCALE GENOMIC DNA]</scope>
    <source>
        <strain evidence="3">P16(2019)</strain>
    </source>
</reference>
<dbReference type="SUPFAM" id="SSF53850">
    <property type="entry name" value="Periplasmic binding protein-like II"/>
    <property type="match status" value="1"/>
</dbReference>
<keyword evidence="1" id="KW-0472">Membrane</keyword>
<dbReference type="Gene3D" id="3.40.190.10">
    <property type="entry name" value="Periplasmic binding protein-like II"/>
    <property type="match status" value="2"/>
</dbReference>
<dbReference type="Proteomes" id="UP000318521">
    <property type="component" value="Unassembled WGS sequence"/>
</dbReference>
<comment type="caution">
    <text evidence="2">The sequence shown here is derived from an EMBL/GenBank/DDBJ whole genome shotgun (WGS) entry which is preliminary data.</text>
</comment>
<gene>
    <name evidence="2" type="ORF">FN960_17615</name>
</gene>
<feature type="transmembrane region" description="Helical" evidence="1">
    <location>
        <begin position="6"/>
        <end position="23"/>
    </location>
</feature>
<evidence type="ECO:0000313" key="3">
    <source>
        <dbReference type="Proteomes" id="UP000318521"/>
    </source>
</evidence>
<feature type="transmembrane region" description="Helical" evidence="1">
    <location>
        <begin position="35"/>
        <end position="56"/>
    </location>
</feature>
<dbReference type="AlphaFoldDB" id="A0A553ZV26"/>
<sequence length="333" mass="36084">MSNPFIKILMISIVMILIIVGCSREDVMTSDDGMPRYVGIVGGTSGGVFFLIANGISQILNEDFPEMKASPQSTAGTPNIIDTVDSGNGELGFVQASAALSAQNGEGQFEGRPAENIAGVTYVYPNVIHFIVKRNAGIETPEDIVGKRIGVGEPGGGVETDSRNMFNGLDIDFPRGVSAEYVTGGQASEMLRDNQLHGAIAPGAQGFSMITELMGTGDYKLLEFSPEHLEAINEHSDDTYYEHEIPANTYPNQPEPVITYAEANWLITRADVSDDFVYSVLHSLYEDEAKLENLHDAIQNMTLDNSQEGSKISLHPGAVKFYEEHGVDIDQTD</sequence>
<dbReference type="RefSeq" id="WP_143850177.1">
    <property type="nucleotide sequence ID" value="NZ_VLXZ01000013.1"/>
</dbReference>
<dbReference type="EMBL" id="VLXZ01000013">
    <property type="protein sequence ID" value="TSB45282.1"/>
    <property type="molecule type" value="Genomic_DNA"/>
</dbReference>
<organism evidence="2 3">
    <name type="scientific">Alkalicoccobacillus porphyridii</name>
    <dbReference type="NCBI Taxonomy" id="2597270"/>
    <lineage>
        <taxon>Bacteria</taxon>
        <taxon>Bacillati</taxon>
        <taxon>Bacillota</taxon>
        <taxon>Bacilli</taxon>
        <taxon>Bacillales</taxon>
        <taxon>Bacillaceae</taxon>
        <taxon>Alkalicoccobacillus</taxon>
    </lineage>
</organism>
<keyword evidence="1" id="KW-1133">Transmembrane helix</keyword>
<proteinExistence type="predicted"/>
<keyword evidence="3" id="KW-1185">Reference proteome</keyword>
<keyword evidence="1" id="KW-0812">Transmembrane</keyword>